<protein>
    <submittedName>
        <fullName evidence="2">Alpha/beta hydrolase</fullName>
    </submittedName>
</protein>
<dbReference type="PANTHER" id="PTHR43798:SF5">
    <property type="entry name" value="MONOACYLGLYCEROL LIPASE ABHD6"/>
    <property type="match status" value="1"/>
</dbReference>
<keyword evidence="3" id="KW-1185">Reference proteome</keyword>
<organism evidence="2 3">
    <name type="scientific">Rhodococcus zopfii</name>
    <dbReference type="NCBI Taxonomy" id="43772"/>
    <lineage>
        <taxon>Bacteria</taxon>
        <taxon>Bacillati</taxon>
        <taxon>Actinomycetota</taxon>
        <taxon>Actinomycetes</taxon>
        <taxon>Mycobacteriales</taxon>
        <taxon>Nocardiaceae</taxon>
        <taxon>Rhodococcus</taxon>
    </lineage>
</organism>
<reference evidence="2 3" key="1">
    <citation type="submission" date="2019-10" db="EMBL/GenBank/DDBJ databases">
        <title>Draft Genome Assembly of Rhodococcus zopfii DSM44189.</title>
        <authorList>
            <person name="Sutton J.M."/>
            <person name="Akob D.M."/>
            <person name="Bushman T.J."/>
        </authorList>
    </citation>
    <scope>NUCLEOTIDE SEQUENCE [LARGE SCALE GENOMIC DNA]</scope>
    <source>
        <strain evidence="2 3">DSM 44189</strain>
    </source>
</reference>
<evidence type="ECO:0000313" key="2">
    <source>
        <dbReference type="EMBL" id="MDV2478246.1"/>
    </source>
</evidence>
<evidence type="ECO:0000259" key="1">
    <source>
        <dbReference type="Pfam" id="PF12146"/>
    </source>
</evidence>
<dbReference type="Proteomes" id="UP001275440">
    <property type="component" value="Unassembled WGS sequence"/>
</dbReference>
<dbReference type="GO" id="GO:0016787">
    <property type="term" value="F:hydrolase activity"/>
    <property type="evidence" value="ECO:0007669"/>
    <property type="project" value="UniProtKB-KW"/>
</dbReference>
<accession>A0ABU3WW76</accession>
<dbReference type="InterPro" id="IPR022742">
    <property type="entry name" value="Hydrolase_4"/>
</dbReference>
<dbReference type="PANTHER" id="PTHR43798">
    <property type="entry name" value="MONOACYLGLYCEROL LIPASE"/>
    <property type="match status" value="1"/>
</dbReference>
<sequence length="315" mass="32653">MSEVSRGSGVSRGPARNGISRVTVVADDGVPLAATIEGPPRAALTVVLVHGHCQEADSWEDVCIRVARSDVRIVRYDQRGHGRSGSGEISSLTLDGLAGDLAAVLRALVPTGPVVLAGYSMGGMVAMAYARLYPDAIGARIVGVVLIATAASGLAEHGVGRYLRHPATAMLHRAVTRAPRAMEVSKRAGGRVCSLLARGRDDDSWLRTAGLVLSSTTSVVAWSRLLAAFAVLDESAALVALAGVPVVVAAGTADRYVPIEHSESIVALLPHAELVRIAGAGHRILAEYPDQVASALGRLLGSLRVFDGSLQRSAG</sequence>
<dbReference type="PRINTS" id="PR00111">
    <property type="entry name" value="ABHYDROLASE"/>
</dbReference>
<dbReference type="Gene3D" id="3.40.50.1820">
    <property type="entry name" value="alpha/beta hydrolase"/>
    <property type="match status" value="1"/>
</dbReference>
<dbReference type="InterPro" id="IPR050266">
    <property type="entry name" value="AB_hydrolase_sf"/>
</dbReference>
<dbReference type="SUPFAM" id="SSF53474">
    <property type="entry name" value="alpha/beta-Hydrolases"/>
    <property type="match status" value="1"/>
</dbReference>
<feature type="domain" description="Serine aminopeptidase S33" evidence="1">
    <location>
        <begin position="44"/>
        <end position="287"/>
    </location>
</feature>
<comment type="caution">
    <text evidence="2">The sequence shown here is derived from an EMBL/GenBank/DDBJ whole genome shotgun (WGS) entry which is preliminary data.</text>
</comment>
<dbReference type="Pfam" id="PF12146">
    <property type="entry name" value="Hydrolase_4"/>
    <property type="match status" value="1"/>
</dbReference>
<name>A0ABU3WW76_9NOCA</name>
<dbReference type="EMBL" id="WBMO01000005">
    <property type="protein sequence ID" value="MDV2478246.1"/>
    <property type="molecule type" value="Genomic_DNA"/>
</dbReference>
<keyword evidence="2" id="KW-0378">Hydrolase</keyword>
<evidence type="ECO:0000313" key="3">
    <source>
        <dbReference type="Proteomes" id="UP001275440"/>
    </source>
</evidence>
<proteinExistence type="predicted"/>
<dbReference type="InterPro" id="IPR000073">
    <property type="entry name" value="AB_hydrolase_1"/>
</dbReference>
<dbReference type="InterPro" id="IPR029058">
    <property type="entry name" value="AB_hydrolase_fold"/>
</dbReference>
<gene>
    <name evidence="2" type="ORF">F8M49_27700</name>
</gene>
<dbReference type="RefSeq" id="WP_378518706.1">
    <property type="nucleotide sequence ID" value="NZ_JBHWXO010000001.1"/>
</dbReference>